<dbReference type="Proteomes" id="UP000243499">
    <property type="component" value="Chromosome 7"/>
</dbReference>
<sequence>MADTVRILARCMELHPTSPSSHLRAKVCAAVLRVVRRRTVAVEFRRSIHALQSGVFEIKMGTTDGNAGKICVRFDAVWPAPSDLESSGGFGTSKNPGPGPASTLQFNRLGVAAVADERRALPPQSSHGSSSRCTGVIMGYLSSLLQEWIREGFRHECAQQVAEILFFPLSKILLMRDANILLGVITYTNHIVSNLSGVYQIL</sequence>
<accession>A0A2T8ID38</accession>
<evidence type="ECO:0000313" key="1">
    <source>
        <dbReference type="EMBL" id="PVH35584.1"/>
    </source>
</evidence>
<dbReference type="AlphaFoldDB" id="A0A2T8ID38"/>
<dbReference type="Gramene" id="PVH35584">
    <property type="protein sequence ID" value="PVH35584"/>
    <property type="gene ID" value="PAHAL_7G217400"/>
</dbReference>
<name>A0A2T8ID38_9POAL</name>
<organism evidence="1">
    <name type="scientific">Panicum hallii</name>
    <dbReference type="NCBI Taxonomy" id="206008"/>
    <lineage>
        <taxon>Eukaryota</taxon>
        <taxon>Viridiplantae</taxon>
        <taxon>Streptophyta</taxon>
        <taxon>Embryophyta</taxon>
        <taxon>Tracheophyta</taxon>
        <taxon>Spermatophyta</taxon>
        <taxon>Magnoliopsida</taxon>
        <taxon>Liliopsida</taxon>
        <taxon>Poales</taxon>
        <taxon>Poaceae</taxon>
        <taxon>PACMAD clade</taxon>
        <taxon>Panicoideae</taxon>
        <taxon>Panicodae</taxon>
        <taxon>Paniceae</taxon>
        <taxon>Panicinae</taxon>
        <taxon>Panicum</taxon>
        <taxon>Panicum sect. Panicum</taxon>
    </lineage>
</organism>
<dbReference type="EMBL" id="CM008052">
    <property type="protein sequence ID" value="PVH35584.1"/>
    <property type="molecule type" value="Genomic_DNA"/>
</dbReference>
<gene>
    <name evidence="1" type="ORF">PAHAL_7G217400</name>
</gene>
<proteinExistence type="predicted"/>
<protein>
    <submittedName>
        <fullName evidence="1">Uncharacterized protein</fullName>
    </submittedName>
</protein>
<reference evidence="1" key="1">
    <citation type="submission" date="2018-04" db="EMBL/GenBank/DDBJ databases">
        <title>WGS assembly of Panicum hallii.</title>
        <authorList>
            <person name="Lovell J."/>
            <person name="Jenkins J."/>
            <person name="Lowry D."/>
            <person name="Mamidi S."/>
            <person name="Sreedasyam A."/>
            <person name="Weng X."/>
            <person name="Barry K."/>
            <person name="Bonette J."/>
            <person name="Campitelli B."/>
            <person name="Daum C."/>
            <person name="Gordon S."/>
            <person name="Gould B."/>
            <person name="Lipzen A."/>
            <person name="Macqueen A."/>
            <person name="Palacio-Mejia J."/>
            <person name="Plott C."/>
            <person name="Shakirov E."/>
            <person name="Shu S."/>
            <person name="Yoshinaga Y."/>
            <person name="Zane M."/>
            <person name="Rokhsar D."/>
            <person name="Grimwood J."/>
            <person name="Schmutz J."/>
            <person name="Juenger T."/>
        </authorList>
    </citation>
    <scope>NUCLEOTIDE SEQUENCE [LARGE SCALE GENOMIC DNA]</scope>
    <source>
        <strain evidence="1">FIL2</strain>
    </source>
</reference>